<dbReference type="GO" id="GO:0051266">
    <property type="term" value="F:sirohydrochlorin ferrochelatase activity"/>
    <property type="evidence" value="ECO:0007669"/>
    <property type="project" value="InterPro"/>
</dbReference>
<dbReference type="GO" id="GO:0032259">
    <property type="term" value="P:methylation"/>
    <property type="evidence" value="ECO:0007669"/>
    <property type="project" value="UniProtKB-KW"/>
</dbReference>
<dbReference type="Gene3D" id="3.30.950.10">
    <property type="entry name" value="Methyltransferase, Cobalt-precorrin-4 Transmethylase, Domain 2"/>
    <property type="match status" value="1"/>
</dbReference>
<name>A0A1C5JVN1_9ACTN</name>
<sequence length="410" mass="42370">MSEPSPYPLGLRLAGRRVVVVGGGAVATRRVPALLDAGAEVLLVSPELTPALRAHADAGRLRWEPRRFVPGDLDGAWLVQVAVDDRLAAAAVSAAAAERRIFCVRADDRAAASAWTPAVTRHGPVTVAVLGGGDPRRAMAVRDAVRTLLSARRGPQLTDSVEEGAPLNTSGGRVALVGAGPGDPELITVKGWRLLTEAEVVVADRLVPGLLLDELRPDVELVDASKIPYGPSRTQEEINRILVERALAGRVVVRLKGGDPYVFGRGGEELLACAEAGVPVTVVPGVTSAIAVPGVAGVPVTHRSVAHEFTVVSGHVAPDAPASLVRWESLAGLRGTLVILMGLKNLAAIAATLIAHGKPPETPAAVIQEGTTAAQRTLRATLATVAADVESAALRPPAIVVIGDVVNALT</sequence>
<evidence type="ECO:0000313" key="15">
    <source>
        <dbReference type="Proteomes" id="UP000199360"/>
    </source>
</evidence>
<evidence type="ECO:0000256" key="12">
    <source>
        <dbReference type="PIRSR" id="PIRSR036426-1"/>
    </source>
</evidence>
<dbReference type="EMBL" id="FMDM01000014">
    <property type="protein sequence ID" value="SCG74568.1"/>
    <property type="molecule type" value="Genomic_DNA"/>
</dbReference>
<keyword evidence="6" id="KW-0560">Oxidoreductase</keyword>
<dbReference type="InterPro" id="IPR050161">
    <property type="entry name" value="Siro_Cobalamin_biosynth"/>
</dbReference>
<dbReference type="SUPFAM" id="SSF53790">
    <property type="entry name" value="Tetrapyrrole methylase"/>
    <property type="match status" value="1"/>
</dbReference>
<dbReference type="PIRSF" id="PIRSF036426">
    <property type="entry name" value="Sirohaem_synth"/>
    <property type="match status" value="1"/>
</dbReference>
<dbReference type="GO" id="GO:0051287">
    <property type="term" value="F:NAD binding"/>
    <property type="evidence" value="ECO:0007669"/>
    <property type="project" value="InterPro"/>
</dbReference>
<keyword evidence="8" id="KW-0456">Lyase</keyword>
<evidence type="ECO:0000256" key="6">
    <source>
        <dbReference type="ARBA" id="ARBA00023002"/>
    </source>
</evidence>
<dbReference type="Proteomes" id="UP000199360">
    <property type="component" value="Unassembled WGS sequence"/>
</dbReference>
<dbReference type="AlphaFoldDB" id="A0A1C5JVN1"/>
<dbReference type="NCBIfam" id="NF004790">
    <property type="entry name" value="PRK06136.1"/>
    <property type="match status" value="1"/>
</dbReference>
<dbReference type="GO" id="GO:0019354">
    <property type="term" value="P:siroheme biosynthetic process"/>
    <property type="evidence" value="ECO:0007669"/>
    <property type="project" value="UniProtKB-UniPathway"/>
</dbReference>
<dbReference type="STRING" id="745366.GA0070213_114127"/>
<dbReference type="GO" id="GO:0043115">
    <property type="term" value="F:precorrin-2 dehydrogenase activity"/>
    <property type="evidence" value="ECO:0007669"/>
    <property type="project" value="UniProtKB-EC"/>
</dbReference>
<dbReference type="Gene3D" id="3.40.50.720">
    <property type="entry name" value="NAD(P)-binding Rossmann-like Domain"/>
    <property type="match status" value="1"/>
</dbReference>
<proteinExistence type="predicted"/>
<gene>
    <name evidence="14" type="ORF">GA0070213_114127</name>
</gene>
<dbReference type="InterPro" id="IPR036291">
    <property type="entry name" value="NAD(P)-bd_dom_sf"/>
</dbReference>
<comment type="pathway">
    <text evidence="1">Porphyrin-containing compound metabolism; siroheme biosynthesis; sirohydrochlorin from precorrin-2: step 1/1.</text>
</comment>
<keyword evidence="3 14" id="KW-0489">Methyltransferase</keyword>
<dbReference type="GO" id="GO:0004851">
    <property type="term" value="F:uroporphyrin-III C-methyltransferase activity"/>
    <property type="evidence" value="ECO:0007669"/>
    <property type="project" value="InterPro"/>
</dbReference>
<accession>A0A1C5JVN1</accession>
<feature type="active site" description="Proton donor" evidence="12">
    <location>
        <position position="226"/>
    </location>
</feature>
<dbReference type="Pfam" id="PF13241">
    <property type="entry name" value="NAD_binding_7"/>
    <property type="match status" value="1"/>
</dbReference>
<keyword evidence="4 14" id="KW-0808">Transferase</keyword>
<keyword evidence="9" id="KW-0627">Porphyrin biosynthesis</keyword>
<evidence type="ECO:0000313" key="14">
    <source>
        <dbReference type="EMBL" id="SCG74568.1"/>
    </source>
</evidence>
<dbReference type="FunFam" id="3.30.950.10:FF:000001">
    <property type="entry name" value="Siroheme synthase"/>
    <property type="match status" value="1"/>
</dbReference>
<evidence type="ECO:0000256" key="7">
    <source>
        <dbReference type="ARBA" id="ARBA00023027"/>
    </source>
</evidence>
<organism evidence="14 15">
    <name type="scientific">Micromonospora humi</name>
    <dbReference type="NCBI Taxonomy" id="745366"/>
    <lineage>
        <taxon>Bacteria</taxon>
        <taxon>Bacillati</taxon>
        <taxon>Actinomycetota</taxon>
        <taxon>Actinomycetes</taxon>
        <taxon>Micromonosporales</taxon>
        <taxon>Micromonosporaceae</taxon>
        <taxon>Micromonospora</taxon>
    </lineage>
</organism>
<dbReference type="InterPro" id="IPR035996">
    <property type="entry name" value="4pyrrol_Methylase_sf"/>
</dbReference>
<dbReference type="RefSeq" id="WP_091069497.1">
    <property type="nucleotide sequence ID" value="NZ_FMDM01000014.1"/>
</dbReference>
<dbReference type="InterPro" id="IPR006367">
    <property type="entry name" value="Sirohaem_synthase_N"/>
</dbReference>
<dbReference type="InterPro" id="IPR006366">
    <property type="entry name" value="CobA/CysG_C"/>
</dbReference>
<dbReference type="InterPro" id="IPR000878">
    <property type="entry name" value="4pyrrol_Mease"/>
</dbReference>
<dbReference type="FunFam" id="3.40.1010.10:FF:000001">
    <property type="entry name" value="Siroheme synthase"/>
    <property type="match status" value="1"/>
</dbReference>
<protein>
    <submittedName>
        <fullName evidence="14">Uroporphyrinogen-III C-methyltransferase</fullName>
    </submittedName>
</protein>
<evidence type="ECO:0000256" key="11">
    <source>
        <dbReference type="ARBA" id="ARBA00047561"/>
    </source>
</evidence>
<dbReference type="UniPathway" id="UPA00262">
    <property type="reaction ID" value="UER00222"/>
</dbReference>
<dbReference type="NCBIfam" id="TIGR01470">
    <property type="entry name" value="cysG_Nterm"/>
    <property type="match status" value="1"/>
</dbReference>
<evidence type="ECO:0000256" key="5">
    <source>
        <dbReference type="ARBA" id="ARBA00022691"/>
    </source>
</evidence>
<keyword evidence="7" id="KW-0520">NAD</keyword>
<dbReference type="NCBIfam" id="TIGR01469">
    <property type="entry name" value="cobA_cysG_Cterm"/>
    <property type="match status" value="1"/>
</dbReference>
<evidence type="ECO:0000256" key="4">
    <source>
        <dbReference type="ARBA" id="ARBA00022679"/>
    </source>
</evidence>
<dbReference type="InterPro" id="IPR003043">
    <property type="entry name" value="Uropor_MeTrfase_CS"/>
</dbReference>
<dbReference type="Gene3D" id="3.40.1010.10">
    <property type="entry name" value="Cobalt-precorrin-4 Transmethylase, Domain 1"/>
    <property type="match status" value="1"/>
</dbReference>
<dbReference type="PANTHER" id="PTHR45790:SF3">
    <property type="entry name" value="S-ADENOSYL-L-METHIONINE-DEPENDENT UROPORPHYRINOGEN III METHYLTRANSFERASE, CHLOROPLASTIC"/>
    <property type="match status" value="1"/>
</dbReference>
<evidence type="ECO:0000259" key="13">
    <source>
        <dbReference type="Pfam" id="PF00590"/>
    </source>
</evidence>
<evidence type="ECO:0000256" key="8">
    <source>
        <dbReference type="ARBA" id="ARBA00023239"/>
    </source>
</evidence>
<feature type="domain" description="Tetrapyrrole methylase" evidence="13">
    <location>
        <begin position="174"/>
        <end position="385"/>
    </location>
</feature>
<keyword evidence="2" id="KW-0169">Cobalamin biosynthesis</keyword>
<dbReference type="PANTHER" id="PTHR45790">
    <property type="entry name" value="SIROHEME SYNTHASE-RELATED"/>
    <property type="match status" value="1"/>
</dbReference>
<dbReference type="InterPro" id="IPR012409">
    <property type="entry name" value="Sirohaem_synth"/>
</dbReference>
<reference evidence="15" key="1">
    <citation type="submission" date="2016-06" db="EMBL/GenBank/DDBJ databases">
        <authorList>
            <person name="Varghese N."/>
            <person name="Submissions Spin"/>
        </authorList>
    </citation>
    <scope>NUCLEOTIDE SEQUENCE [LARGE SCALE GENOMIC DNA]</scope>
    <source>
        <strain evidence="15">DSM 45647</strain>
    </source>
</reference>
<keyword evidence="10" id="KW-0511">Multifunctional enzyme</keyword>
<keyword evidence="5" id="KW-0949">S-adenosyl-L-methionine</keyword>
<evidence type="ECO:0000256" key="2">
    <source>
        <dbReference type="ARBA" id="ARBA00022573"/>
    </source>
</evidence>
<dbReference type="InterPro" id="IPR014776">
    <property type="entry name" value="4pyrrole_Mease_sub2"/>
</dbReference>
<dbReference type="Pfam" id="PF00590">
    <property type="entry name" value="TP_methylase"/>
    <property type="match status" value="1"/>
</dbReference>
<dbReference type="PROSITE" id="PS00839">
    <property type="entry name" value="SUMT_1"/>
    <property type="match status" value="1"/>
</dbReference>
<evidence type="ECO:0000256" key="1">
    <source>
        <dbReference type="ARBA" id="ARBA00005010"/>
    </source>
</evidence>
<dbReference type="OrthoDB" id="9815856at2"/>
<dbReference type="GO" id="GO:0009236">
    <property type="term" value="P:cobalamin biosynthetic process"/>
    <property type="evidence" value="ECO:0007669"/>
    <property type="project" value="UniProtKB-KW"/>
</dbReference>
<evidence type="ECO:0000256" key="3">
    <source>
        <dbReference type="ARBA" id="ARBA00022603"/>
    </source>
</evidence>
<dbReference type="SUPFAM" id="SSF51735">
    <property type="entry name" value="NAD(P)-binding Rossmann-fold domains"/>
    <property type="match status" value="1"/>
</dbReference>
<dbReference type="CDD" id="cd11642">
    <property type="entry name" value="SUMT"/>
    <property type="match status" value="1"/>
</dbReference>
<dbReference type="InterPro" id="IPR014777">
    <property type="entry name" value="4pyrrole_Mease_sub1"/>
</dbReference>
<evidence type="ECO:0000256" key="9">
    <source>
        <dbReference type="ARBA" id="ARBA00023244"/>
    </source>
</evidence>
<comment type="catalytic activity">
    <reaction evidence="11">
        <text>precorrin-2 + NAD(+) = sirohydrochlorin + NADH + 2 H(+)</text>
        <dbReference type="Rhea" id="RHEA:15613"/>
        <dbReference type="ChEBI" id="CHEBI:15378"/>
        <dbReference type="ChEBI" id="CHEBI:57540"/>
        <dbReference type="ChEBI" id="CHEBI:57945"/>
        <dbReference type="ChEBI" id="CHEBI:58351"/>
        <dbReference type="ChEBI" id="CHEBI:58827"/>
        <dbReference type="EC" id="1.3.1.76"/>
    </reaction>
</comment>
<evidence type="ECO:0000256" key="10">
    <source>
        <dbReference type="ARBA" id="ARBA00023268"/>
    </source>
</evidence>
<keyword evidence="15" id="KW-1185">Reference proteome</keyword>
<feature type="active site" description="Proton acceptor" evidence="12">
    <location>
        <position position="204"/>
    </location>
</feature>